<dbReference type="EMBL" id="BAABHF010000054">
    <property type="protein sequence ID" value="GAA4516691.1"/>
    <property type="molecule type" value="Genomic_DNA"/>
</dbReference>
<keyword evidence="2" id="KW-1185">Reference proteome</keyword>
<dbReference type="RefSeq" id="WP_345474417.1">
    <property type="nucleotide sequence ID" value="NZ_BAABHF010000054.1"/>
</dbReference>
<protein>
    <recommendedName>
        <fullName evidence="3">Zinc-finger domain-containing protein</fullName>
    </recommendedName>
</protein>
<reference evidence="2" key="1">
    <citation type="journal article" date="2019" name="Int. J. Syst. Evol. Microbiol.">
        <title>The Global Catalogue of Microorganisms (GCM) 10K type strain sequencing project: providing services to taxonomists for standard genome sequencing and annotation.</title>
        <authorList>
            <consortium name="The Broad Institute Genomics Platform"/>
            <consortium name="The Broad Institute Genome Sequencing Center for Infectious Disease"/>
            <person name="Wu L."/>
            <person name="Ma J."/>
        </authorList>
    </citation>
    <scope>NUCLEOTIDE SEQUENCE [LARGE SCALE GENOMIC DNA]</scope>
    <source>
        <strain evidence="2">JCM 17933</strain>
    </source>
</reference>
<accession>A0ABP8R2Z9</accession>
<sequence>MREGPAEKPDERALADLASGCLPLLYNIVAADWDGRPAPLWRKRFARHIRGCTGCSDRSSDLIPAERLLASLPLVPVPLELAHASPGAYARLSGTRVRHVVKARSLPVSFAATCGRCTRATTSRSG</sequence>
<evidence type="ECO:0008006" key="3">
    <source>
        <dbReference type="Google" id="ProtNLM"/>
    </source>
</evidence>
<evidence type="ECO:0000313" key="1">
    <source>
        <dbReference type="EMBL" id="GAA4516691.1"/>
    </source>
</evidence>
<dbReference type="Proteomes" id="UP001500503">
    <property type="component" value="Unassembled WGS sequence"/>
</dbReference>
<evidence type="ECO:0000313" key="2">
    <source>
        <dbReference type="Proteomes" id="UP001500503"/>
    </source>
</evidence>
<comment type="caution">
    <text evidence="1">The sequence shown here is derived from an EMBL/GenBank/DDBJ whole genome shotgun (WGS) entry which is preliminary data.</text>
</comment>
<gene>
    <name evidence="1" type="ORF">GCM10023191_088050</name>
</gene>
<proteinExistence type="predicted"/>
<name>A0ABP8R2Z9_9ACTN</name>
<organism evidence="1 2">
    <name type="scientific">Actinoallomurus oryzae</name>
    <dbReference type="NCBI Taxonomy" id="502180"/>
    <lineage>
        <taxon>Bacteria</taxon>
        <taxon>Bacillati</taxon>
        <taxon>Actinomycetota</taxon>
        <taxon>Actinomycetes</taxon>
        <taxon>Streptosporangiales</taxon>
        <taxon>Thermomonosporaceae</taxon>
        <taxon>Actinoallomurus</taxon>
    </lineage>
</organism>